<dbReference type="RefSeq" id="WP_221339549.1">
    <property type="nucleotide sequence ID" value="NZ_BAAAWY010000076.1"/>
</dbReference>
<sequence length="392" mass="42284">MSAPSSVARMLAGLLEASHLATFDDLAGLVAGHGAAAGLTDVVAYLADLREEHLVRLDDTAERLAIDTTAAGWAFRNVQVVTSQSSLWVPMLDGTERIGVLGATAGDDDTVARLRALASLAALLIVSKRLHSDSYPTVVRSRPMSLPSEVIWPLMPPLTFATKDLAVAGVLEPAYEIGGDAVDYAVSPDLLHLSVFDAMGHDQSAGLTVTLATGACRNTRRRGAPLAEIGDAIDDAIARQFDRKRFATGVLAHLRPSTGLLTWVNRGHPPPLLIRQGRWLTTLRCPPAPPMGFDLGIPATECRYQLQPGDRVLFYTDGITEARDDQGREFGLQRFTDLVARGAADGYPAPETLRRLMRAVLSHQHGRLQDDATALLLEWRGDQQHRLTIGSA</sequence>
<protein>
    <recommendedName>
        <fullName evidence="2">PPM-type phosphatase domain-containing protein</fullName>
    </recommendedName>
</protein>
<keyword evidence="1" id="KW-0378">Hydrolase</keyword>
<dbReference type="InterPro" id="IPR036457">
    <property type="entry name" value="PPM-type-like_dom_sf"/>
</dbReference>
<name>A0A7W9KQZ7_9PSEU</name>
<dbReference type="InterPro" id="IPR052016">
    <property type="entry name" value="Bact_Sigma-Reg"/>
</dbReference>
<proteinExistence type="predicted"/>
<evidence type="ECO:0000259" key="2">
    <source>
        <dbReference type="SMART" id="SM00331"/>
    </source>
</evidence>
<reference evidence="3 4" key="1">
    <citation type="submission" date="2020-08" db="EMBL/GenBank/DDBJ databases">
        <title>Sequencing the genomes of 1000 actinobacteria strains.</title>
        <authorList>
            <person name="Klenk H.-P."/>
        </authorList>
    </citation>
    <scope>NUCLEOTIDE SEQUENCE [LARGE SCALE GENOMIC DNA]</scope>
    <source>
        <strain evidence="3 4">DSM 43851</strain>
    </source>
</reference>
<dbReference type="SUPFAM" id="SSF81606">
    <property type="entry name" value="PP2C-like"/>
    <property type="match status" value="1"/>
</dbReference>
<dbReference type="InterPro" id="IPR001932">
    <property type="entry name" value="PPM-type_phosphatase-like_dom"/>
</dbReference>
<gene>
    <name evidence="3" type="ORF">BJ998_008380</name>
</gene>
<dbReference type="Gene3D" id="3.60.40.10">
    <property type="entry name" value="PPM-type phosphatase domain"/>
    <property type="match status" value="1"/>
</dbReference>
<evidence type="ECO:0000313" key="3">
    <source>
        <dbReference type="EMBL" id="MBB5897121.1"/>
    </source>
</evidence>
<feature type="domain" description="PPM-type phosphatase" evidence="2">
    <location>
        <begin position="162"/>
        <end position="379"/>
    </location>
</feature>
<dbReference type="GO" id="GO:0016791">
    <property type="term" value="F:phosphatase activity"/>
    <property type="evidence" value="ECO:0007669"/>
    <property type="project" value="TreeGrafter"/>
</dbReference>
<accession>A0A7W9KQZ7</accession>
<dbReference type="PANTHER" id="PTHR43156">
    <property type="entry name" value="STAGE II SPORULATION PROTEIN E-RELATED"/>
    <property type="match status" value="1"/>
</dbReference>
<dbReference type="EMBL" id="JACHIR010000002">
    <property type="protein sequence ID" value="MBB5897121.1"/>
    <property type="molecule type" value="Genomic_DNA"/>
</dbReference>
<evidence type="ECO:0000313" key="4">
    <source>
        <dbReference type="Proteomes" id="UP000585638"/>
    </source>
</evidence>
<dbReference type="Proteomes" id="UP000585638">
    <property type="component" value="Unassembled WGS sequence"/>
</dbReference>
<keyword evidence="4" id="KW-1185">Reference proteome</keyword>
<dbReference type="PANTHER" id="PTHR43156:SF2">
    <property type="entry name" value="STAGE II SPORULATION PROTEIN E"/>
    <property type="match status" value="1"/>
</dbReference>
<dbReference type="SMART" id="SM00331">
    <property type="entry name" value="PP2C_SIG"/>
    <property type="match status" value="1"/>
</dbReference>
<dbReference type="AlphaFoldDB" id="A0A7W9KQZ7"/>
<evidence type="ECO:0000256" key="1">
    <source>
        <dbReference type="ARBA" id="ARBA00022801"/>
    </source>
</evidence>
<comment type="caution">
    <text evidence="3">The sequence shown here is derived from an EMBL/GenBank/DDBJ whole genome shotgun (WGS) entry which is preliminary data.</text>
</comment>
<dbReference type="Pfam" id="PF07228">
    <property type="entry name" value="SpoIIE"/>
    <property type="match status" value="1"/>
</dbReference>
<organism evidence="3 4">
    <name type="scientific">Kutzneria kofuensis</name>
    <dbReference type="NCBI Taxonomy" id="103725"/>
    <lineage>
        <taxon>Bacteria</taxon>
        <taxon>Bacillati</taxon>
        <taxon>Actinomycetota</taxon>
        <taxon>Actinomycetes</taxon>
        <taxon>Pseudonocardiales</taxon>
        <taxon>Pseudonocardiaceae</taxon>
        <taxon>Kutzneria</taxon>
    </lineage>
</organism>